<proteinExistence type="predicted"/>
<name>A0ABP1AY99_9BRYO</name>
<keyword evidence="2" id="KW-1185">Reference proteome</keyword>
<organism evidence="1 2">
    <name type="scientific">Sphagnum jensenii</name>
    <dbReference type="NCBI Taxonomy" id="128206"/>
    <lineage>
        <taxon>Eukaryota</taxon>
        <taxon>Viridiplantae</taxon>
        <taxon>Streptophyta</taxon>
        <taxon>Embryophyta</taxon>
        <taxon>Bryophyta</taxon>
        <taxon>Sphagnophytina</taxon>
        <taxon>Sphagnopsida</taxon>
        <taxon>Sphagnales</taxon>
        <taxon>Sphagnaceae</taxon>
        <taxon>Sphagnum</taxon>
    </lineage>
</organism>
<dbReference type="Proteomes" id="UP001497522">
    <property type="component" value="Chromosome 17"/>
</dbReference>
<gene>
    <name evidence="1" type="ORF">CSSPJE1EN2_LOCUS10569</name>
</gene>
<reference evidence="1" key="1">
    <citation type="submission" date="2024-03" db="EMBL/GenBank/DDBJ databases">
        <authorList>
            <consortium name="ELIXIR-Norway"/>
            <consortium name="Elixir Norway"/>
        </authorList>
    </citation>
    <scope>NUCLEOTIDE SEQUENCE</scope>
</reference>
<accession>A0ABP1AY99</accession>
<dbReference type="EMBL" id="OZ023718">
    <property type="protein sequence ID" value="CAK9867574.1"/>
    <property type="molecule type" value="Genomic_DNA"/>
</dbReference>
<protein>
    <submittedName>
        <fullName evidence="1">Uncharacterized protein</fullName>
    </submittedName>
</protein>
<evidence type="ECO:0000313" key="1">
    <source>
        <dbReference type="EMBL" id="CAK9867574.1"/>
    </source>
</evidence>
<evidence type="ECO:0000313" key="2">
    <source>
        <dbReference type="Proteomes" id="UP001497522"/>
    </source>
</evidence>
<sequence length="106" mass="11792">MEESLRAAVSELLTPDRRKEFLISSCSLRNRTCNLDQRTSCKGTYTGRVDRILVRKLQLLRLQSEGEPATLKAAVDDCYNAILCTTADALSLEICPEGLEGGFRKP</sequence>